<dbReference type="InterPro" id="IPR050052">
    <property type="entry name" value="ATP-dep_Clp_protease_ClpX"/>
</dbReference>
<evidence type="ECO:0000256" key="4">
    <source>
        <dbReference type="ARBA" id="ARBA00022741"/>
    </source>
</evidence>
<dbReference type="SMART" id="SM00382">
    <property type="entry name" value="AAA"/>
    <property type="match status" value="1"/>
</dbReference>
<dbReference type="OrthoDB" id="9804062at2"/>
<feature type="domain" description="Clp ATPase C-terminal" evidence="10">
    <location>
        <begin position="334"/>
        <end position="428"/>
    </location>
</feature>
<dbReference type="GO" id="GO:0008233">
    <property type="term" value="F:peptidase activity"/>
    <property type="evidence" value="ECO:0007669"/>
    <property type="project" value="UniProtKB-KW"/>
</dbReference>
<dbReference type="InterPro" id="IPR004491">
    <property type="entry name" value="HslU"/>
</dbReference>
<evidence type="ECO:0000256" key="6">
    <source>
        <dbReference type="ARBA" id="ARBA00023186"/>
    </source>
</evidence>
<dbReference type="InterPro" id="IPR003593">
    <property type="entry name" value="AAA+_ATPase"/>
</dbReference>
<feature type="binding site" evidence="7">
    <location>
        <position position="255"/>
    </location>
    <ligand>
        <name>ATP</name>
        <dbReference type="ChEBI" id="CHEBI:30616"/>
    </ligand>
</feature>
<evidence type="ECO:0000313" key="12">
    <source>
        <dbReference type="Proteomes" id="UP000199409"/>
    </source>
</evidence>
<feature type="region of interest" description="Disordered" evidence="8">
    <location>
        <begin position="135"/>
        <end position="154"/>
    </location>
</feature>
<dbReference type="AlphaFoldDB" id="A0A1H3VX66"/>
<dbReference type="GO" id="GO:0036402">
    <property type="term" value="F:proteasome-activating activity"/>
    <property type="evidence" value="ECO:0007669"/>
    <property type="project" value="UniProtKB-UniRule"/>
</dbReference>
<dbReference type="Gene3D" id="3.40.50.300">
    <property type="entry name" value="P-loop containing nucleotide triphosphate hydrolases"/>
    <property type="match status" value="2"/>
</dbReference>
<dbReference type="InterPro" id="IPR003959">
    <property type="entry name" value="ATPase_AAA_core"/>
</dbReference>
<dbReference type="GO" id="GO:0009376">
    <property type="term" value="C:HslUV protease complex"/>
    <property type="evidence" value="ECO:0007669"/>
    <property type="project" value="UniProtKB-UniRule"/>
</dbReference>
<dbReference type="GO" id="GO:0016887">
    <property type="term" value="F:ATP hydrolysis activity"/>
    <property type="evidence" value="ECO:0007669"/>
    <property type="project" value="InterPro"/>
</dbReference>
<dbReference type="FunFam" id="3.40.50.300:FF:000213">
    <property type="entry name" value="ATP-dependent protease ATPase subunit HslU"/>
    <property type="match status" value="1"/>
</dbReference>
<feature type="compositionally biased region" description="Basic and acidic residues" evidence="8">
    <location>
        <begin position="139"/>
        <end position="154"/>
    </location>
</feature>
<dbReference type="GO" id="GO:0005524">
    <property type="term" value="F:ATP binding"/>
    <property type="evidence" value="ECO:0007669"/>
    <property type="project" value="UniProtKB-UniRule"/>
</dbReference>
<dbReference type="Pfam" id="PF07724">
    <property type="entry name" value="AAA_2"/>
    <property type="match status" value="1"/>
</dbReference>
<protein>
    <recommendedName>
        <fullName evidence="7">ATP-dependent protease ATPase subunit HslU</fullName>
    </recommendedName>
    <alternativeName>
        <fullName evidence="7">Unfoldase HslU</fullName>
    </alternativeName>
</protein>
<comment type="subunit">
    <text evidence="7">A double ring-shaped homohexamer of HslV is capped on each side by a ring-shaped HslU homohexamer. The assembly of the HslU/HslV complex is dependent on binding of ATP.</text>
</comment>
<dbReference type="FunFam" id="3.40.50.300:FF:000220">
    <property type="entry name" value="ATP-dependent protease ATPase subunit HslU"/>
    <property type="match status" value="1"/>
</dbReference>
<comment type="subcellular location">
    <subcellularLocation>
        <location evidence="1 7">Cytoplasm</location>
    </subcellularLocation>
</comment>
<dbReference type="Gene3D" id="1.10.8.60">
    <property type="match status" value="1"/>
</dbReference>
<dbReference type="PANTHER" id="PTHR48102">
    <property type="entry name" value="ATP-DEPENDENT CLP PROTEASE ATP-BINDING SUBUNIT CLPX-LIKE, MITOCHONDRIAL-RELATED"/>
    <property type="match status" value="1"/>
</dbReference>
<feature type="binding site" evidence="7">
    <location>
        <position position="392"/>
    </location>
    <ligand>
        <name>ATP</name>
        <dbReference type="ChEBI" id="CHEBI:30616"/>
    </ligand>
</feature>
<evidence type="ECO:0000259" key="9">
    <source>
        <dbReference type="SMART" id="SM00382"/>
    </source>
</evidence>
<dbReference type="Proteomes" id="UP000199409">
    <property type="component" value="Unassembled WGS sequence"/>
</dbReference>
<dbReference type="STRING" id="37625.SAMN05660420_00340"/>
<dbReference type="SUPFAM" id="SSF52540">
    <property type="entry name" value="P-loop containing nucleoside triphosphate hydrolases"/>
    <property type="match status" value="1"/>
</dbReference>
<feature type="binding site" evidence="7">
    <location>
        <position position="320"/>
    </location>
    <ligand>
        <name>ATP</name>
        <dbReference type="ChEBI" id="CHEBI:30616"/>
    </ligand>
</feature>
<reference evidence="11 12" key="1">
    <citation type="submission" date="2016-10" db="EMBL/GenBank/DDBJ databases">
        <authorList>
            <person name="de Groot N.N."/>
        </authorList>
    </citation>
    <scope>NUCLEOTIDE SEQUENCE [LARGE SCALE GENOMIC DNA]</scope>
    <source>
        <strain evidence="11 12">DSM 7343</strain>
    </source>
</reference>
<organism evidence="11 12">
    <name type="scientific">Desulfuromusa kysingii</name>
    <dbReference type="NCBI Taxonomy" id="37625"/>
    <lineage>
        <taxon>Bacteria</taxon>
        <taxon>Pseudomonadati</taxon>
        <taxon>Thermodesulfobacteriota</taxon>
        <taxon>Desulfuromonadia</taxon>
        <taxon>Desulfuromonadales</taxon>
        <taxon>Geopsychrobacteraceae</taxon>
        <taxon>Desulfuromusa</taxon>
    </lineage>
</organism>
<dbReference type="Pfam" id="PF00004">
    <property type="entry name" value="AAA"/>
    <property type="match status" value="1"/>
</dbReference>
<dbReference type="InterPro" id="IPR019489">
    <property type="entry name" value="Clp_ATPase_C"/>
</dbReference>
<dbReference type="EMBL" id="FNQN01000001">
    <property type="protein sequence ID" value="SDZ79413.1"/>
    <property type="molecule type" value="Genomic_DNA"/>
</dbReference>
<gene>
    <name evidence="7" type="primary">hslU</name>
    <name evidence="11" type="ORF">SAMN05660420_00340</name>
</gene>
<comment type="similarity">
    <text evidence="2 7">Belongs to the ClpX chaperone family. HslU subfamily.</text>
</comment>
<proteinExistence type="inferred from homology"/>
<evidence type="ECO:0000259" key="10">
    <source>
        <dbReference type="SMART" id="SM01086"/>
    </source>
</evidence>
<evidence type="ECO:0000256" key="2">
    <source>
        <dbReference type="ARBA" id="ARBA00009771"/>
    </source>
</evidence>
<evidence type="ECO:0000256" key="3">
    <source>
        <dbReference type="ARBA" id="ARBA00022490"/>
    </source>
</evidence>
<keyword evidence="3 7" id="KW-0963">Cytoplasm</keyword>
<dbReference type="NCBIfam" id="TIGR00390">
    <property type="entry name" value="hslU"/>
    <property type="match status" value="1"/>
</dbReference>
<evidence type="ECO:0000256" key="1">
    <source>
        <dbReference type="ARBA" id="ARBA00004496"/>
    </source>
</evidence>
<feature type="binding site" evidence="7">
    <location>
        <position position="18"/>
    </location>
    <ligand>
        <name>ATP</name>
        <dbReference type="ChEBI" id="CHEBI:30616"/>
    </ligand>
</feature>
<dbReference type="HAMAP" id="MF_00249">
    <property type="entry name" value="HslU"/>
    <property type="match status" value="1"/>
</dbReference>
<dbReference type="PANTHER" id="PTHR48102:SF3">
    <property type="entry name" value="ATP-DEPENDENT PROTEASE ATPASE SUBUNIT HSLU"/>
    <property type="match status" value="1"/>
</dbReference>
<feature type="domain" description="AAA+ ATPase" evidence="9">
    <location>
        <begin position="49"/>
        <end position="331"/>
    </location>
</feature>
<evidence type="ECO:0000256" key="8">
    <source>
        <dbReference type="SAM" id="MobiDB-lite"/>
    </source>
</evidence>
<feature type="binding site" evidence="7">
    <location>
        <begin position="60"/>
        <end position="65"/>
    </location>
    <ligand>
        <name>ATP</name>
        <dbReference type="ChEBI" id="CHEBI:30616"/>
    </ligand>
</feature>
<dbReference type="RefSeq" id="WP_092344195.1">
    <property type="nucleotide sequence ID" value="NZ_FNQN01000001.1"/>
</dbReference>
<keyword evidence="5 7" id="KW-0067">ATP-binding</keyword>
<evidence type="ECO:0000256" key="7">
    <source>
        <dbReference type="HAMAP-Rule" id="MF_00249"/>
    </source>
</evidence>
<dbReference type="NCBIfam" id="NF003544">
    <property type="entry name" value="PRK05201.1"/>
    <property type="match status" value="1"/>
</dbReference>
<keyword evidence="6 7" id="KW-0143">Chaperone</keyword>
<keyword evidence="11" id="KW-0645">Protease</keyword>
<dbReference type="SMART" id="SM01086">
    <property type="entry name" value="ClpB_D2-small"/>
    <property type="match status" value="1"/>
</dbReference>
<name>A0A1H3VX66_9BACT</name>
<dbReference type="GO" id="GO:0043335">
    <property type="term" value="P:protein unfolding"/>
    <property type="evidence" value="ECO:0007669"/>
    <property type="project" value="UniProtKB-UniRule"/>
</dbReference>
<evidence type="ECO:0000256" key="5">
    <source>
        <dbReference type="ARBA" id="ARBA00022840"/>
    </source>
</evidence>
<comment type="function">
    <text evidence="7">ATPase subunit of a proteasome-like degradation complex; this subunit has chaperone activity. The binding of ATP and its subsequent hydrolysis by HslU are essential for unfolding of protein substrates subsequently hydrolyzed by HslV. HslU recognizes the N-terminal part of its protein substrates and unfolds these before they are guided to HslV for hydrolysis.</text>
</comment>
<sequence>MNNFTPREIVSELDRYIIGQNDAKRAVAVALRNRWRRQQVPAELRDEIAPKNIIMIGPTGVGKTEIARRLAKLAQAPFIKVEASKFTEVGYVGRDVESMVRDLLELSIHMVKEEETQKMKIKAEANAEEKLLDLLLPGETDRSPDKQEQRQHTRDRLRKLLRLGELEERFVELEIEVSSMPAMGVFTPQGNEEMGMNIKEMFGNLFPKSSKRKRIKVSEAREQLIESEAEKLIDMENVTTLARERTEQNGIIFIDEIDKIASREGGHGPEVSREGVQRDILPIVEGSTVSTKHGSVKTDHILFIAAGAFHTAKPSDLVPELQGRFPIRVELQSLNEDDFYRILTEPKNALIRQYKELLKTESIRLDFDDEAIREIAKIAKTVNDRTENIGARRLHTILEKLLEELSFTAPELTENKVNVTAKEVQQKLSEISQDEDLSRYIL</sequence>
<keyword evidence="11" id="KW-0378">Hydrolase</keyword>
<evidence type="ECO:0000313" key="11">
    <source>
        <dbReference type="EMBL" id="SDZ79413.1"/>
    </source>
</evidence>
<keyword evidence="12" id="KW-1185">Reference proteome</keyword>
<dbReference type="CDD" id="cd19498">
    <property type="entry name" value="RecA-like_HslU"/>
    <property type="match status" value="1"/>
</dbReference>
<dbReference type="InterPro" id="IPR027417">
    <property type="entry name" value="P-loop_NTPase"/>
</dbReference>
<accession>A0A1H3VX66</accession>
<keyword evidence="4 7" id="KW-0547">Nucleotide-binding</keyword>